<evidence type="ECO:0000259" key="1">
    <source>
        <dbReference type="Pfam" id="PF00534"/>
    </source>
</evidence>
<dbReference type="Proteomes" id="UP000240638">
    <property type="component" value="Unassembled WGS sequence"/>
</dbReference>
<feature type="domain" description="Glycosyltransferase subfamily 4-like N-terminal" evidence="2">
    <location>
        <begin position="16"/>
        <end position="173"/>
    </location>
</feature>
<dbReference type="Pfam" id="PF13579">
    <property type="entry name" value="Glyco_trans_4_4"/>
    <property type="match status" value="1"/>
</dbReference>
<dbReference type="PANTHER" id="PTHR12526:SF627">
    <property type="entry name" value="D-RHAMNOSYLTRANSFERASE WBPZ"/>
    <property type="match status" value="1"/>
</dbReference>
<evidence type="ECO:0000313" key="3">
    <source>
        <dbReference type="EMBL" id="PTB21165.1"/>
    </source>
</evidence>
<gene>
    <name evidence="3" type="ORF">C9I57_10730</name>
</gene>
<dbReference type="GO" id="GO:0016757">
    <property type="term" value="F:glycosyltransferase activity"/>
    <property type="evidence" value="ECO:0007669"/>
    <property type="project" value="InterPro"/>
</dbReference>
<feature type="domain" description="Glycosyl transferase family 1" evidence="1">
    <location>
        <begin position="197"/>
        <end position="352"/>
    </location>
</feature>
<dbReference type="Gene3D" id="3.40.50.2000">
    <property type="entry name" value="Glycogen Phosphorylase B"/>
    <property type="match status" value="2"/>
</dbReference>
<protein>
    <submittedName>
        <fullName evidence="3">Glycosyl transferase</fullName>
    </submittedName>
</protein>
<evidence type="ECO:0000313" key="4">
    <source>
        <dbReference type="Proteomes" id="UP000240638"/>
    </source>
</evidence>
<sequence length="378" mass="41214">MKVVHVYRTYFPDPPGGLQEAIRQIALSTRACGVEPRILTLSPNPVPTELELDEGRVVRARSWAAPASCDLGGLSALKRYRELADWADIVHFHFPWPFADLLHFFGRTKKPAVMTYHSDIVRQKSLGVVYSPMMKRTLGGMSAVVATSPAYARTSPILNAFVAPERLKTIPLGIMDYRADARSASDDAPLMRRLGLGDEPYFLALGVLRYYKGLHTLINAATRVKARVVIAGAGPERERLVSLAREAEAHNVVFAGQVTHEEKVALLTGCRAMVLPSHLRSEAFGMVLVEAEMFGKPIVCCEVGTGTSYVNKDGVTGFVVKPEDPDELARAMGALLTDSALAARMGHAARQRYEAMFSGAALGRAYSELYRNAAAGVK</sequence>
<reference evidence="3 4" key="1">
    <citation type="submission" date="2018-03" db="EMBL/GenBank/DDBJ databases">
        <title>Whole genome analyses suggest that Burkholderia sensu lato contains two further novel genera in the rhizoxinica-symbiotica group Mycetohabitans gen. nov., and Trinickia gen. nov.: implications for the evolution of diazotrophy and nodulation in the Burkholderiaceae.</title>
        <authorList>
            <person name="Estrada De Los Santos P."/>
            <person name="Palmer M."/>
            <person name="Chavez-Ramirez B."/>
            <person name="Steenkamp E.T."/>
            <person name="Hirsch A.M."/>
            <person name="Manyaka P."/>
            <person name="Maluk M."/>
            <person name="Lafos M."/>
            <person name="Crook M."/>
            <person name="Gross E."/>
            <person name="Simon M.F."/>
            <person name="Bueno Dos Reis Junior F."/>
            <person name="Poole P.S."/>
            <person name="Venter S.N."/>
            <person name="James E.K."/>
        </authorList>
    </citation>
    <scope>NUCLEOTIDE SEQUENCE [LARGE SCALE GENOMIC DNA]</scope>
    <source>
        <strain evidence="3 4">JPY-366</strain>
    </source>
</reference>
<organism evidence="3 4">
    <name type="scientific">Trinickia symbiotica</name>
    <dbReference type="NCBI Taxonomy" id="863227"/>
    <lineage>
        <taxon>Bacteria</taxon>
        <taxon>Pseudomonadati</taxon>
        <taxon>Pseudomonadota</taxon>
        <taxon>Betaproteobacteria</taxon>
        <taxon>Burkholderiales</taxon>
        <taxon>Burkholderiaceae</taxon>
        <taxon>Trinickia</taxon>
    </lineage>
</organism>
<comment type="caution">
    <text evidence="3">The sequence shown here is derived from an EMBL/GenBank/DDBJ whole genome shotgun (WGS) entry which is preliminary data.</text>
</comment>
<dbReference type="InterPro" id="IPR028098">
    <property type="entry name" value="Glyco_trans_4-like_N"/>
</dbReference>
<dbReference type="InterPro" id="IPR001296">
    <property type="entry name" value="Glyco_trans_1"/>
</dbReference>
<dbReference type="AlphaFoldDB" id="A0A2T3XXC5"/>
<dbReference type="EMBL" id="PYUC01000004">
    <property type="protein sequence ID" value="PTB21165.1"/>
    <property type="molecule type" value="Genomic_DNA"/>
</dbReference>
<name>A0A2T3XXC5_9BURK</name>
<evidence type="ECO:0000259" key="2">
    <source>
        <dbReference type="Pfam" id="PF13579"/>
    </source>
</evidence>
<dbReference type="SUPFAM" id="SSF53756">
    <property type="entry name" value="UDP-Glycosyltransferase/glycogen phosphorylase"/>
    <property type="match status" value="1"/>
</dbReference>
<dbReference type="PANTHER" id="PTHR12526">
    <property type="entry name" value="GLYCOSYLTRANSFERASE"/>
    <property type="match status" value="1"/>
</dbReference>
<dbReference type="RefSeq" id="WP_107150581.1">
    <property type="nucleotide sequence ID" value="NZ_PYUC01000004.1"/>
</dbReference>
<accession>A0A2T3XXC5</accession>
<proteinExistence type="predicted"/>
<dbReference type="Pfam" id="PF00534">
    <property type="entry name" value="Glycos_transf_1"/>
    <property type="match status" value="1"/>
</dbReference>
<keyword evidence="3" id="KW-0808">Transferase</keyword>